<keyword evidence="2" id="KW-1185">Reference proteome</keyword>
<gene>
    <name evidence="1" type="ORF">ACJ73_01588</name>
</gene>
<dbReference type="Proteomes" id="UP000242791">
    <property type="component" value="Unassembled WGS sequence"/>
</dbReference>
<reference evidence="1 2" key="1">
    <citation type="submission" date="2015-08" db="EMBL/GenBank/DDBJ databases">
        <title>Emmonsia species relationships and genome sequence.</title>
        <authorList>
            <person name="Cuomo C.A."/>
            <person name="Schwartz I.S."/>
            <person name="Kenyon C."/>
            <person name="De Hoog G.S."/>
            <person name="Govender N.P."/>
            <person name="Botha A."/>
            <person name="Moreno L."/>
            <person name="De Vries M."/>
            <person name="Munoz J.F."/>
            <person name="Stielow J.B."/>
        </authorList>
    </citation>
    <scope>NUCLEOTIDE SEQUENCE [LARGE SCALE GENOMIC DNA]</scope>
    <source>
        <strain evidence="1 2">EI222</strain>
    </source>
</reference>
<dbReference type="VEuPathDB" id="FungiDB:ACJ73_01588"/>
<comment type="caution">
    <text evidence="1">The sequence shown here is derived from an EMBL/GenBank/DDBJ whole genome shotgun (WGS) entry which is preliminary data.</text>
</comment>
<dbReference type="EMBL" id="LGTZ01000147">
    <property type="protein sequence ID" value="OJD27026.1"/>
    <property type="molecule type" value="Genomic_DNA"/>
</dbReference>
<name>A0A1J9QFZ6_9EURO</name>
<evidence type="ECO:0000313" key="1">
    <source>
        <dbReference type="EMBL" id="OJD27026.1"/>
    </source>
</evidence>
<dbReference type="AlphaFoldDB" id="A0A1J9QFZ6"/>
<protein>
    <submittedName>
        <fullName evidence="1">Uncharacterized protein</fullName>
    </submittedName>
</protein>
<accession>A0A1J9QFZ6</accession>
<proteinExistence type="predicted"/>
<sequence>MTSSTKLVLYSTESDVNFFSDQSSLSSVPTGFDEREAELILEGYQPRDNEDRTKDVLFSFLRFLAGEGKNGFCKLYHKYKETIMKHFMHLASTSKQQFYNT</sequence>
<organism evidence="1 2">
    <name type="scientific">Blastomyces percursus</name>
    <dbReference type="NCBI Taxonomy" id="1658174"/>
    <lineage>
        <taxon>Eukaryota</taxon>
        <taxon>Fungi</taxon>
        <taxon>Dikarya</taxon>
        <taxon>Ascomycota</taxon>
        <taxon>Pezizomycotina</taxon>
        <taxon>Eurotiomycetes</taxon>
        <taxon>Eurotiomycetidae</taxon>
        <taxon>Onygenales</taxon>
        <taxon>Ajellomycetaceae</taxon>
        <taxon>Blastomyces</taxon>
    </lineage>
</organism>
<evidence type="ECO:0000313" key="2">
    <source>
        <dbReference type="Proteomes" id="UP000242791"/>
    </source>
</evidence>